<keyword evidence="4" id="KW-1185">Reference proteome</keyword>
<dbReference type="Proteomes" id="UP000284006">
    <property type="component" value="Unassembled WGS sequence"/>
</dbReference>
<feature type="signal peptide" evidence="2">
    <location>
        <begin position="1"/>
        <end position="24"/>
    </location>
</feature>
<reference evidence="3 4" key="1">
    <citation type="submission" date="2018-09" db="EMBL/GenBank/DDBJ databases">
        <authorList>
            <person name="Zhu H."/>
        </authorList>
    </citation>
    <scope>NUCLEOTIDE SEQUENCE [LARGE SCALE GENOMIC DNA]</scope>
    <source>
        <strain evidence="3 4">K1S02-61</strain>
    </source>
</reference>
<proteinExistence type="predicted"/>
<evidence type="ECO:0000256" key="2">
    <source>
        <dbReference type="SAM" id="SignalP"/>
    </source>
</evidence>
<accession>A0A418Y6Z4</accession>
<dbReference type="RefSeq" id="WP_119809451.1">
    <property type="nucleotide sequence ID" value="NZ_QYUP01000028.1"/>
</dbReference>
<protein>
    <recommendedName>
        <fullName evidence="5">Pilus assembly protein</fullName>
    </recommendedName>
</protein>
<feature type="chain" id="PRO_5019255472" description="Pilus assembly protein" evidence="2">
    <location>
        <begin position="25"/>
        <end position="94"/>
    </location>
</feature>
<sequence length="94" mass="9881">MDTRFCSTSRRLLLLALAAGVAGCAETTPRWDLGFGTTVRSAFAAQVINPAAARNVNPAAGVDGHAARAAHERYERANTQPQSEPASLMNNGGR</sequence>
<dbReference type="AlphaFoldDB" id="A0A418Y6Z4"/>
<keyword evidence="2" id="KW-0732">Signal</keyword>
<evidence type="ECO:0000313" key="4">
    <source>
        <dbReference type="Proteomes" id="UP000284006"/>
    </source>
</evidence>
<gene>
    <name evidence="3" type="ORF">D3872_03205</name>
</gene>
<evidence type="ECO:0000313" key="3">
    <source>
        <dbReference type="EMBL" id="RJG25028.1"/>
    </source>
</evidence>
<comment type="caution">
    <text evidence="3">The sequence shown here is derived from an EMBL/GenBank/DDBJ whole genome shotgun (WGS) entry which is preliminary data.</text>
</comment>
<organism evidence="3 4">
    <name type="scientific">Massilia cavernae</name>
    <dbReference type="NCBI Taxonomy" id="2320864"/>
    <lineage>
        <taxon>Bacteria</taxon>
        <taxon>Pseudomonadati</taxon>
        <taxon>Pseudomonadota</taxon>
        <taxon>Betaproteobacteria</taxon>
        <taxon>Burkholderiales</taxon>
        <taxon>Oxalobacteraceae</taxon>
        <taxon>Telluria group</taxon>
        <taxon>Massilia</taxon>
    </lineage>
</organism>
<dbReference type="PROSITE" id="PS51257">
    <property type="entry name" value="PROKAR_LIPOPROTEIN"/>
    <property type="match status" value="1"/>
</dbReference>
<evidence type="ECO:0000256" key="1">
    <source>
        <dbReference type="SAM" id="MobiDB-lite"/>
    </source>
</evidence>
<feature type="region of interest" description="Disordered" evidence="1">
    <location>
        <begin position="57"/>
        <end position="94"/>
    </location>
</feature>
<dbReference type="EMBL" id="QYUP01000028">
    <property type="protein sequence ID" value="RJG25028.1"/>
    <property type="molecule type" value="Genomic_DNA"/>
</dbReference>
<name>A0A418Y6Z4_9BURK</name>
<feature type="compositionally biased region" description="Polar residues" evidence="1">
    <location>
        <begin position="78"/>
        <end position="94"/>
    </location>
</feature>
<feature type="compositionally biased region" description="Basic and acidic residues" evidence="1">
    <location>
        <begin position="65"/>
        <end position="76"/>
    </location>
</feature>
<evidence type="ECO:0008006" key="5">
    <source>
        <dbReference type="Google" id="ProtNLM"/>
    </source>
</evidence>